<feature type="region of interest" description="Disordered" evidence="2">
    <location>
        <begin position="116"/>
        <end position="135"/>
    </location>
</feature>
<dbReference type="GO" id="GO:0006508">
    <property type="term" value="P:proteolysis"/>
    <property type="evidence" value="ECO:0007669"/>
    <property type="project" value="InterPro"/>
</dbReference>
<dbReference type="SUPFAM" id="SSF50630">
    <property type="entry name" value="Acid proteases"/>
    <property type="match status" value="1"/>
</dbReference>
<dbReference type="PROSITE" id="PS51767">
    <property type="entry name" value="PEPTIDASE_A1"/>
    <property type="match status" value="1"/>
</dbReference>
<dbReference type="InterPro" id="IPR001461">
    <property type="entry name" value="Aspartic_peptidase_A1"/>
</dbReference>
<dbReference type="InterPro" id="IPR032861">
    <property type="entry name" value="TAXi_N"/>
</dbReference>
<accession>A0A6A4L369</accession>
<dbReference type="AlphaFoldDB" id="A0A6A4L369"/>
<sequence length="172" mass="18702">MSHVQARVDSLQHRLRVKSDRNSLDDSKATLPAKPGRSIGSGNYVVTLGLRTPKKDLTLTFDTDSDVTWIKCQPCIRHGPCSHMNEARTSAPTLAEIMSHDQARVNSLQHRLRVKSDRNSLDDSKATLPAKPRRPIGGGNYVVTLGLEPPKRTLPLSSTPAATLPGFSASDA</sequence>
<comment type="similarity">
    <text evidence="1">Belongs to the peptidase A1 family.</text>
</comment>
<evidence type="ECO:0000259" key="3">
    <source>
        <dbReference type="PROSITE" id="PS51767"/>
    </source>
</evidence>
<keyword evidence="5" id="KW-1185">Reference proteome</keyword>
<dbReference type="Gene3D" id="2.40.70.10">
    <property type="entry name" value="Acid Proteases"/>
    <property type="match status" value="1"/>
</dbReference>
<dbReference type="PANTHER" id="PTHR13683">
    <property type="entry name" value="ASPARTYL PROTEASES"/>
    <property type="match status" value="1"/>
</dbReference>
<evidence type="ECO:0000256" key="2">
    <source>
        <dbReference type="SAM" id="MobiDB-lite"/>
    </source>
</evidence>
<name>A0A6A4L369_9ERIC</name>
<dbReference type="GO" id="GO:0004190">
    <property type="term" value="F:aspartic-type endopeptidase activity"/>
    <property type="evidence" value="ECO:0007669"/>
    <property type="project" value="InterPro"/>
</dbReference>
<dbReference type="Proteomes" id="UP000428333">
    <property type="component" value="Linkage Group LG09"/>
</dbReference>
<dbReference type="InterPro" id="IPR021109">
    <property type="entry name" value="Peptidase_aspartic_dom_sf"/>
</dbReference>
<protein>
    <recommendedName>
        <fullName evidence="3">Peptidase A1 domain-containing protein</fullName>
    </recommendedName>
</protein>
<dbReference type="EMBL" id="QEFC01002453">
    <property type="protein sequence ID" value="KAE9452095.1"/>
    <property type="molecule type" value="Genomic_DNA"/>
</dbReference>
<dbReference type="Pfam" id="PF14543">
    <property type="entry name" value="TAXi_N"/>
    <property type="match status" value="1"/>
</dbReference>
<gene>
    <name evidence="4" type="ORF">C3L33_15997</name>
</gene>
<feature type="region of interest" description="Disordered" evidence="2">
    <location>
        <begin position="151"/>
        <end position="172"/>
    </location>
</feature>
<feature type="domain" description="Peptidase A1" evidence="3">
    <location>
        <begin position="44"/>
        <end position="172"/>
    </location>
</feature>
<organism evidence="4 5">
    <name type="scientific">Rhododendron williamsianum</name>
    <dbReference type="NCBI Taxonomy" id="262921"/>
    <lineage>
        <taxon>Eukaryota</taxon>
        <taxon>Viridiplantae</taxon>
        <taxon>Streptophyta</taxon>
        <taxon>Embryophyta</taxon>
        <taxon>Tracheophyta</taxon>
        <taxon>Spermatophyta</taxon>
        <taxon>Magnoliopsida</taxon>
        <taxon>eudicotyledons</taxon>
        <taxon>Gunneridae</taxon>
        <taxon>Pentapetalae</taxon>
        <taxon>asterids</taxon>
        <taxon>Ericales</taxon>
        <taxon>Ericaceae</taxon>
        <taxon>Ericoideae</taxon>
        <taxon>Rhodoreae</taxon>
        <taxon>Rhododendron</taxon>
    </lineage>
</organism>
<proteinExistence type="inferred from homology"/>
<dbReference type="PANTHER" id="PTHR13683:SF750">
    <property type="entry name" value="ASPARTYL PROTEASE AED1"/>
    <property type="match status" value="1"/>
</dbReference>
<dbReference type="InterPro" id="IPR033121">
    <property type="entry name" value="PEPTIDASE_A1"/>
</dbReference>
<feature type="compositionally biased region" description="Basic and acidic residues" evidence="2">
    <location>
        <begin position="116"/>
        <end position="125"/>
    </location>
</feature>
<evidence type="ECO:0000313" key="4">
    <source>
        <dbReference type="EMBL" id="KAE9452095.1"/>
    </source>
</evidence>
<reference evidence="4 5" key="1">
    <citation type="journal article" date="2019" name="Genome Biol. Evol.">
        <title>The Rhododendron genome and chromosomal organization provide insight into shared whole-genome duplications across the heath family (Ericaceae).</title>
        <authorList>
            <person name="Soza V.L."/>
            <person name="Lindsley D."/>
            <person name="Waalkes A."/>
            <person name="Ramage E."/>
            <person name="Patwardhan R.P."/>
            <person name="Burton J.N."/>
            <person name="Adey A."/>
            <person name="Kumar A."/>
            <person name="Qiu R."/>
            <person name="Shendure J."/>
            <person name="Hall B."/>
        </authorList>
    </citation>
    <scope>NUCLEOTIDE SEQUENCE [LARGE SCALE GENOMIC DNA]</scope>
    <source>
        <strain evidence="4">RSF 1966-606</strain>
    </source>
</reference>
<evidence type="ECO:0000256" key="1">
    <source>
        <dbReference type="ARBA" id="ARBA00007447"/>
    </source>
</evidence>
<evidence type="ECO:0000313" key="5">
    <source>
        <dbReference type="Proteomes" id="UP000428333"/>
    </source>
</evidence>
<dbReference type="OrthoDB" id="771136at2759"/>
<comment type="caution">
    <text evidence="4">The sequence shown here is derived from an EMBL/GenBank/DDBJ whole genome shotgun (WGS) entry which is preliminary data.</text>
</comment>
<feature type="non-terminal residue" evidence="4">
    <location>
        <position position="1"/>
    </location>
</feature>